<dbReference type="PANTHER" id="PTHR47786">
    <property type="entry name" value="ALPHA-1,4-GLUCAN:MALTOSE-1-PHOSPHATE MALTOSYLTRANSFERASE"/>
    <property type="match status" value="1"/>
</dbReference>
<feature type="signal peptide" evidence="1">
    <location>
        <begin position="1"/>
        <end position="19"/>
    </location>
</feature>
<dbReference type="InterPro" id="IPR017853">
    <property type="entry name" value="GH"/>
</dbReference>
<accession>A0ABY4KJ97</accession>
<dbReference type="InterPro" id="IPR006047">
    <property type="entry name" value="GH13_cat_dom"/>
</dbReference>
<gene>
    <name evidence="3" type="ORF">M0M57_01260</name>
</gene>
<dbReference type="Proteomes" id="UP000830583">
    <property type="component" value="Chromosome"/>
</dbReference>
<feature type="chain" id="PRO_5045739482" evidence="1">
    <location>
        <begin position="20"/>
        <end position="443"/>
    </location>
</feature>
<dbReference type="SMART" id="SM00642">
    <property type="entry name" value="Aamy"/>
    <property type="match status" value="1"/>
</dbReference>
<evidence type="ECO:0000256" key="1">
    <source>
        <dbReference type="SAM" id="SignalP"/>
    </source>
</evidence>
<dbReference type="Pfam" id="PF00128">
    <property type="entry name" value="Alpha-amylase"/>
    <property type="match status" value="1"/>
</dbReference>
<keyword evidence="1" id="KW-0732">Signal</keyword>
<proteinExistence type="predicted"/>
<dbReference type="InterPro" id="IPR013780">
    <property type="entry name" value="Glyco_hydro_b"/>
</dbReference>
<evidence type="ECO:0000259" key="2">
    <source>
        <dbReference type="SMART" id="SM00642"/>
    </source>
</evidence>
<sequence>MNKLFFLLFLLLFLNCSKNDDSSPNIPEPEAFTVPETKDIVMYEINIGSFSQVGNLNGITNRLDNIKALGINTIWLMPIHPIGSVNSFGSPYCIKDYRGVNPEIGSFENLKYLVDEAHERGIAVILDWVANHTAWDHAWITEHPDWYTQDGSGNIVHPQGTNWMDVADLNFSNTEMRLEMIAAMEFWITEAGIDGFRYDAADLVPFDFWQEAISTLETNTERDLIFLAEGTRNDHFAAGFQMNFSWDYYNAVKNVFTSNGNPSQLSTTNTNEYQVVPAGKKKLRFTTNHDLSNELTPIGVFGNKNAALAASVATIFMNGTPLIYSGQEVGVSNPSVYTSGLAINWSSNSDMLSAYTKMLQFYKNSEVAKNGTLAHFNTSDFIVFEKKLGNDKLLIIINSRSSEKTLTVPASLQGNWENALLNEPLTLNGSLQLNAHGYLILRK</sequence>
<organism evidence="3 4">
    <name type="scientific">Flavobacterium azooxidireducens</name>
    <dbReference type="NCBI Taxonomy" id="1871076"/>
    <lineage>
        <taxon>Bacteria</taxon>
        <taxon>Pseudomonadati</taxon>
        <taxon>Bacteroidota</taxon>
        <taxon>Flavobacteriia</taxon>
        <taxon>Flavobacteriales</taxon>
        <taxon>Flavobacteriaceae</taxon>
        <taxon>Flavobacterium</taxon>
    </lineage>
</organism>
<name>A0ABY4KJ97_9FLAO</name>
<dbReference type="PANTHER" id="PTHR47786:SF2">
    <property type="entry name" value="GLYCOSYL HYDROLASE FAMILY 13 CATALYTIC DOMAIN-CONTAINING PROTEIN"/>
    <property type="match status" value="1"/>
</dbReference>
<protein>
    <submittedName>
        <fullName evidence="3">Alpha-amylase family glycosyl hydrolase</fullName>
    </submittedName>
</protein>
<dbReference type="SUPFAM" id="SSF51011">
    <property type="entry name" value="Glycosyl hydrolase domain"/>
    <property type="match status" value="1"/>
</dbReference>
<keyword evidence="4" id="KW-1185">Reference proteome</keyword>
<dbReference type="SUPFAM" id="SSF51445">
    <property type="entry name" value="(Trans)glycosidases"/>
    <property type="match status" value="1"/>
</dbReference>
<reference evidence="3" key="1">
    <citation type="submission" date="2022-04" db="EMBL/GenBank/DDBJ databases">
        <title>Consumption of N2O by Flavobacterium azooxidireducens sp. nov. isolated from Decomposing Leaf Litter of Phragmites australis (Cav.).</title>
        <authorList>
            <person name="Behrendt U."/>
            <person name="Spanner T."/>
            <person name="Augustin J."/>
            <person name="Horn M.A."/>
            <person name="Kolb S."/>
            <person name="Ulrich A."/>
        </authorList>
    </citation>
    <scope>NUCLEOTIDE SEQUENCE</scope>
    <source>
        <strain evidence="3">IGB 4-14</strain>
    </source>
</reference>
<evidence type="ECO:0000313" key="3">
    <source>
        <dbReference type="EMBL" id="UPQ79480.1"/>
    </source>
</evidence>
<dbReference type="EMBL" id="CP096205">
    <property type="protein sequence ID" value="UPQ79480.1"/>
    <property type="molecule type" value="Genomic_DNA"/>
</dbReference>
<dbReference type="CDD" id="cd11313">
    <property type="entry name" value="AmyAc_arch_bac_AmyA"/>
    <property type="match status" value="1"/>
</dbReference>
<keyword evidence="3" id="KW-0378">Hydrolase</keyword>
<feature type="domain" description="Glycosyl hydrolase family 13 catalytic" evidence="2">
    <location>
        <begin position="44"/>
        <end position="362"/>
    </location>
</feature>
<dbReference type="RefSeq" id="WP_248434642.1">
    <property type="nucleotide sequence ID" value="NZ_CP096205.1"/>
</dbReference>
<dbReference type="Gene3D" id="2.60.40.1180">
    <property type="entry name" value="Golgi alpha-mannosidase II"/>
    <property type="match status" value="1"/>
</dbReference>
<dbReference type="GO" id="GO:0016787">
    <property type="term" value="F:hydrolase activity"/>
    <property type="evidence" value="ECO:0007669"/>
    <property type="project" value="UniProtKB-KW"/>
</dbReference>
<evidence type="ECO:0000313" key="4">
    <source>
        <dbReference type="Proteomes" id="UP000830583"/>
    </source>
</evidence>
<dbReference type="Gene3D" id="3.20.20.80">
    <property type="entry name" value="Glycosidases"/>
    <property type="match status" value="1"/>
</dbReference>